<dbReference type="AlphaFoldDB" id="A0A059E0V4"/>
<dbReference type="OrthoDB" id="9778934at2"/>
<organism evidence="2 3">
    <name type="scientific">Hyphomonas atlantica</name>
    <dbReference type="NCBI Taxonomy" id="1280948"/>
    <lineage>
        <taxon>Bacteria</taxon>
        <taxon>Pseudomonadati</taxon>
        <taxon>Pseudomonadota</taxon>
        <taxon>Alphaproteobacteria</taxon>
        <taxon>Hyphomonadales</taxon>
        <taxon>Hyphomonadaceae</taxon>
        <taxon>Hyphomonas</taxon>
    </lineage>
</organism>
<evidence type="ECO:0008006" key="4">
    <source>
        <dbReference type="Google" id="ProtNLM"/>
    </source>
</evidence>
<reference evidence="2 3" key="1">
    <citation type="journal article" date="2014" name="Antonie Van Leeuwenhoek">
        <title>Hyphomonas beringensis sp. nov. and Hyphomonas chukchiensis sp. nov., isolated from surface seawater of the Bering Sea and Chukchi Sea.</title>
        <authorList>
            <person name="Li C."/>
            <person name="Lai Q."/>
            <person name="Li G."/>
            <person name="Dong C."/>
            <person name="Wang J."/>
            <person name="Liao Y."/>
            <person name="Shao Z."/>
        </authorList>
    </citation>
    <scope>NUCLEOTIDE SEQUENCE [LARGE SCALE GENOMIC DNA]</scope>
    <source>
        <strain evidence="2 3">22II1-22F38</strain>
    </source>
</reference>
<keyword evidence="3" id="KW-1185">Reference proteome</keyword>
<feature type="signal peptide" evidence="1">
    <location>
        <begin position="1"/>
        <end position="23"/>
    </location>
</feature>
<evidence type="ECO:0000313" key="2">
    <source>
        <dbReference type="EMBL" id="KCZ60528.1"/>
    </source>
</evidence>
<accession>A0A059E0V4</accession>
<dbReference type="GO" id="GO:0009279">
    <property type="term" value="C:cell outer membrane"/>
    <property type="evidence" value="ECO:0007669"/>
    <property type="project" value="InterPro"/>
</dbReference>
<dbReference type="EMBL" id="AWFH01000023">
    <property type="protein sequence ID" value="KCZ60528.1"/>
    <property type="molecule type" value="Genomic_DNA"/>
</dbReference>
<dbReference type="InterPro" id="IPR007939">
    <property type="entry name" value="Cu-R_B_prcur"/>
</dbReference>
<evidence type="ECO:0000256" key="1">
    <source>
        <dbReference type="SAM" id="SignalP"/>
    </source>
</evidence>
<proteinExistence type="predicted"/>
<gene>
    <name evidence="2" type="ORF">HY36_05990</name>
</gene>
<dbReference type="GO" id="GO:0005507">
    <property type="term" value="F:copper ion binding"/>
    <property type="evidence" value="ECO:0007669"/>
    <property type="project" value="InterPro"/>
</dbReference>
<name>A0A059E0V4_9PROT</name>
<keyword evidence="1" id="KW-0732">Signal</keyword>
<dbReference type="PATRIC" id="fig|1280948.3.peg.2249"/>
<comment type="caution">
    <text evidence="2">The sequence shown here is derived from an EMBL/GenBank/DDBJ whole genome shotgun (WGS) entry which is preliminary data.</text>
</comment>
<dbReference type="Pfam" id="PF05275">
    <property type="entry name" value="CopB"/>
    <property type="match status" value="1"/>
</dbReference>
<dbReference type="GO" id="GO:0006878">
    <property type="term" value="P:intracellular copper ion homeostasis"/>
    <property type="evidence" value="ECO:0007669"/>
    <property type="project" value="InterPro"/>
</dbReference>
<protein>
    <recommendedName>
        <fullName evidence="4">Copper resistance protein B</fullName>
    </recommendedName>
</protein>
<dbReference type="eggNOG" id="COG3667">
    <property type="taxonomic scope" value="Bacteria"/>
</dbReference>
<feature type="chain" id="PRO_5001575845" description="Copper resistance protein B" evidence="1">
    <location>
        <begin position="24"/>
        <end position="267"/>
    </location>
</feature>
<sequence>MRKLSKTLLLAMAATLAITPAFAEEDDGTSPPWSQADEYYGREAMSKARADVQHEAGGQTNWFVMADRFETQIFDDEEALVFDAQGWYGGDINKLWVKAEAEYSFEDEDLEDAEIQALWSRAIAPYFDVQAGLRYDLEPKGRTHAVLGVQGLAPYWFEVDAAAFVSTEGDVTARLEAEYELLLTQRLILQPRLEASLSAQDIPDLQLGSGLTSVDAGLRLRYEIVREFAPYIGVEWQSAIGDTADFIEASGGEKDQTALLVGVRTWF</sequence>
<dbReference type="STRING" id="1280948.HY36_05990"/>
<evidence type="ECO:0000313" key="3">
    <source>
        <dbReference type="Proteomes" id="UP000024547"/>
    </source>
</evidence>
<dbReference type="RefSeq" id="WP_035552460.1">
    <property type="nucleotide sequence ID" value="NZ_AWFH01000023.1"/>
</dbReference>
<dbReference type="Proteomes" id="UP000024547">
    <property type="component" value="Unassembled WGS sequence"/>
</dbReference>